<evidence type="ECO:0000313" key="9">
    <source>
        <dbReference type="Proteomes" id="UP001055153"/>
    </source>
</evidence>
<name>A0ABQ4SFP9_9HYPH</name>
<dbReference type="PANTHER" id="PTHR30429">
    <property type="entry name" value="D-METHIONINE-BINDING LIPOPROTEIN METQ"/>
    <property type="match status" value="1"/>
</dbReference>
<proteinExistence type="inferred from homology"/>
<accession>A0ABQ4SFP9</accession>
<reference evidence="8" key="1">
    <citation type="journal article" date="2021" name="Front. Microbiol.">
        <title>Comprehensive Comparative Genomics and Phenotyping of Methylobacterium Species.</title>
        <authorList>
            <person name="Alessa O."/>
            <person name="Ogura Y."/>
            <person name="Fujitani Y."/>
            <person name="Takami H."/>
            <person name="Hayashi T."/>
            <person name="Sahin N."/>
            <person name="Tani A."/>
        </authorList>
    </citation>
    <scope>NUCLEOTIDE SEQUENCE</scope>
    <source>
        <strain evidence="8">DSM 17168</strain>
    </source>
</reference>
<comment type="caution">
    <text evidence="8">The sequence shown here is derived from an EMBL/GenBank/DDBJ whole genome shotgun (WGS) entry which is preliminary data.</text>
</comment>
<evidence type="ECO:0000256" key="7">
    <source>
        <dbReference type="SAM" id="SignalP"/>
    </source>
</evidence>
<dbReference type="PANTHER" id="PTHR30429:SF1">
    <property type="entry name" value="D-METHIONINE-BINDING LIPOPROTEIN METQ-RELATED"/>
    <property type="match status" value="1"/>
</dbReference>
<evidence type="ECO:0000313" key="8">
    <source>
        <dbReference type="EMBL" id="GJE01228.1"/>
    </source>
</evidence>
<dbReference type="Pfam" id="PF03180">
    <property type="entry name" value="Lipoprotein_9"/>
    <property type="match status" value="1"/>
</dbReference>
<dbReference type="EMBL" id="BPQQ01000035">
    <property type="protein sequence ID" value="GJE01228.1"/>
    <property type="molecule type" value="Genomic_DNA"/>
</dbReference>
<evidence type="ECO:0000256" key="6">
    <source>
        <dbReference type="ARBA" id="ARBA00023288"/>
    </source>
</evidence>
<keyword evidence="5" id="KW-0564">Palmitate</keyword>
<dbReference type="SUPFAM" id="SSF53850">
    <property type="entry name" value="Periplasmic binding protein-like II"/>
    <property type="match status" value="1"/>
</dbReference>
<comment type="similarity">
    <text evidence="2">Belongs to the NlpA lipoprotein family.</text>
</comment>
<sequence>MMTWFQRTILAAALVLSAGAAQAQSLRVGVTAGPHAEVLDAVRKVAAERGLDIRVVEFADYVIPNQALAAGDLDANSFQHEPYLRNQIAKTGWNLVKVATTTASPQGIYSKRYKRIGDLPAGATIAIQNDPSNGARSLQILHANGVIRLKDPGNAAATVADIAENPKRFRFVELDAAQLARALDDVDAASINNNYALQAGLSPVTDPLIKEPVEGPWVNIIAVREADRDKPWVRTLVEAYRSQPVKDFILARFKGAYVPTW</sequence>
<evidence type="ECO:0000256" key="4">
    <source>
        <dbReference type="ARBA" id="ARBA00023136"/>
    </source>
</evidence>
<reference evidence="8" key="2">
    <citation type="submission" date="2021-08" db="EMBL/GenBank/DDBJ databases">
        <authorList>
            <person name="Tani A."/>
            <person name="Ola A."/>
            <person name="Ogura Y."/>
            <person name="Katsura K."/>
            <person name="Hayashi T."/>
        </authorList>
    </citation>
    <scope>NUCLEOTIDE SEQUENCE</scope>
    <source>
        <strain evidence="8">DSM 17168</strain>
    </source>
</reference>
<evidence type="ECO:0000256" key="2">
    <source>
        <dbReference type="ARBA" id="ARBA00008973"/>
    </source>
</evidence>
<evidence type="ECO:0000256" key="3">
    <source>
        <dbReference type="ARBA" id="ARBA00022729"/>
    </source>
</evidence>
<evidence type="ECO:0000256" key="1">
    <source>
        <dbReference type="ARBA" id="ARBA00004635"/>
    </source>
</evidence>
<dbReference type="Gene3D" id="3.40.190.10">
    <property type="entry name" value="Periplasmic binding protein-like II"/>
    <property type="match status" value="2"/>
</dbReference>
<keyword evidence="9" id="KW-1185">Reference proteome</keyword>
<keyword evidence="3 7" id="KW-0732">Signal</keyword>
<organism evidence="8 9">
    <name type="scientific">Methylobacterium isbiliense</name>
    <dbReference type="NCBI Taxonomy" id="315478"/>
    <lineage>
        <taxon>Bacteria</taxon>
        <taxon>Pseudomonadati</taxon>
        <taxon>Pseudomonadota</taxon>
        <taxon>Alphaproteobacteria</taxon>
        <taxon>Hyphomicrobiales</taxon>
        <taxon>Methylobacteriaceae</taxon>
        <taxon>Methylobacterium</taxon>
    </lineage>
</organism>
<feature type="chain" id="PRO_5047008128" evidence="7">
    <location>
        <begin position="24"/>
        <end position="261"/>
    </location>
</feature>
<dbReference type="CDD" id="cd13598">
    <property type="entry name" value="PBP2_lipoprotein_IlpA_like"/>
    <property type="match status" value="1"/>
</dbReference>
<protein>
    <submittedName>
        <fullName evidence="8">D-methionine-binding lipoprotein MetQ</fullName>
    </submittedName>
</protein>
<dbReference type="Proteomes" id="UP001055153">
    <property type="component" value="Unassembled WGS sequence"/>
</dbReference>
<comment type="subcellular location">
    <subcellularLocation>
        <location evidence="1">Membrane</location>
        <topology evidence="1">Lipid-anchor</topology>
    </subcellularLocation>
</comment>
<dbReference type="PIRSF" id="PIRSF002854">
    <property type="entry name" value="MetQ"/>
    <property type="match status" value="1"/>
</dbReference>
<feature type="signal peptide" evidence="7">
    <location>
        <begin position="1"/>
        <end position="23"/>
    </location>
</feature>
<evidence type="ECO:0000256" key="5">
    <source>
        <dbReference type="ARBA" id="ARBA00023139"/>
    </source>
</evidence>
<gene>
    <name evidence="8" type="primary">metQ_1</name>
    <name evidence="8" type="ORF">GMJLKIPL_3157</name>
</gene>
<keyword evidence="6 8" id="KW-0449">Lipoprotein</keyword>
<keyword evidence="4" id="KW-0472">Membrane</keyword>
<dbReference type="InterPro" id="IPR004872">
    <property type="entry name" value="Lipoprotein_NlpA"/>
</dbReference>